<dbReference type="Pfam" id="PF19683">
    <property type="entry name" value="DUF6185"/>
    <property type="match status" value="1"/>
</dbReference>
<accession>A0A5J6HRL7</accession>
<feature type="transmembrane region" description="Helical" evidence="1">
    <location>
        <begin position="740"/>
        <end position="761"/>
    </location>
</feature>
<evidence type="ECO:0000313" key="3">
    <source>
        <dbReference type="EMBL" id="QEV21083.1"/>
    </source>
</evidence>
<keyword evidence="4" id="KW-1185">Reference proteome</keyword>
<dbReference type="EMBL" id="CP023695">
    <property type="protein sequence ID" value="QEV21083.1"/>
    <property type="molecule type" value="Genomic_DNA"/>
</dbReference>
<dbReference type="AlphaFoldDB" id="A0A5J6HRL7"/>
<dbReference type="KEGG" id="salw:CP975_29180"/>
<feature type="transmembrane region" description="Helical" evidence="1">
    <location>
        <begin position="667"/>
        <end position="688"/>
    </location>
</feature>
<reference evidence="3 4" key="1">
    <citation type="submission" date="2017-09" db="EMBL/GenBank/DDBJ databases">
        <authorList>
            <person name="Lee N."/>
            <person name="Cho B.-K."/>
        </authorList>
    </citation>
    <scope>NUCLEOTIDE SEQUENCE [LARGE SCALE GENOMIC DNA]</scope>
    <source>
        <strain evidence="3 4">ATCC 12461</strain>
    </source>
</reference>
<feature type="transmembrane region" description="Helical" evidence="1">
    <location>
        <begin position="373"/>
        <end position="399"/>
    </location>
</feature>
<feature type="transmembrane region" description="Helical" evidence="1">
    <location>
        <begin position="336"/>
        <end position="353"/>
    </location>
</feature>
<keyword evidence="1" id="KW-0812">Transmembrane</keyword>
<feature type="transmembrane region" description="Helical" evidence="1">
    <location>
        <begin position="818"/>
        <end position="835"/>
    </location>
</feature>
<keyword evidence="1" id="KW-1133">Transmembrane helix</keyword>
<keyword evidence="2" id="KW-0732">Signal</keyword>
<dbReference type="Proteomes" id="UP000326553">
    <property type="component" value="Chromosome"/>
</dbReference>
<organism evidence="3 4">
    <name type="scientific">Streptomyces alboniger</name>
    <dbReference type="NCBI Taxonomy" id="132473"/>
    <lineage>
        <taxon>Bacteria</taxon>
        <taxon>Bacillati</taxon>
        <taxon>Actinomycetota</taxon>
        <taxon>Actinomycetes</taxon>
        <taxon>Kitasatosporales</taxon>
        <taxon>Streptomycetaceae</taxon>
        <taxon>Streptomyces</taxon>
        <taxon>Streptomyces aurantiacus group</taxon>
    </lineage>
</organism>
<feature type="chain" id="PRO_5023817945" evidence="2">
    <location>
        <begin position="19"/>
        <end position="853"/>
    </location>
</feature>
<feature type="transmembrane region" description="Helical" evidence="1">
    <location>
        <begin position="240"/>
        <end position="257"/>
    </location>
</feature>
<feature type="transmembrane region" description="Helical" evidence="1">
    <location>
        <begin position="483"/>
        <end position="499"/>
    </location>
</feature>
<feature type="transmembrane region" description="Helical" evidence="1">
    <location>
        <begin position="313"/>
        <end position="329"/>
    </location>
</feature>
<sequence>MLVLLVLCAVLWPARAGAEEKPAIPGQNLAGLWCPTEGSGKARASASIRLRHSGSVHTKVTARLTVHVPSSWRYTKSLLLSEDTDGYRRAMRCFARPHGTQHRWWGEWRSEGSPRVSAEKGGLRVTLDTFSWIDEDNGWFSLGPWKIEQGTAHWRILFEPVPGLRSVKWTKILVDPGAPGAESATPKPTTKEDATALVWRPKGEKAPPPVAVRLEPDWRRSYAAQDNRFLFANLNDGGNMAYTFVVSGLMLYAVARLRRRAGASTLEAESATTLRDWAWVSTGAVIVFDGDAVLFRWLRALGDDELWTAREPRLIFAASVCTATLLLAFARPRRPVVLAGAALAVPVLAVAFQPHLLGLPADLDVSDGTSYRAFYALSIAGGSAQALTFLAVTAAAWRLARAADLIPPSRRTPGAPRELLMRYAGPLIVTLTLAVGACYILAAERNWQRASWLSDHGDPQYGIEHRGELRGDVTWFVVNSQNWWLPVWLLTGIALLAALRAAAARPTDSPVEDREDRRVLMIFFPVVVGMGLGVFANNGLLSVLWVFFNMLALRLVLAVGARKAVLNRALESSTERLGVTVTAARRADILGRARRYREIHAKMRRLDHGQSDDDILQRRLLEQEVRGLHTWTDSAGTTGRLPAQVSVVDVALALGPRDTWWGNGRRAALLACLLGLPASTVVVWSGWIRGDHWRANLHHGFGLPDIPMGFLTWQVCWAGAGFVLGALWRALPGRRGPVKALTVAAAYALPAVPDALGNFALDQGHGDLALIVVTMLPVLTLTGIALDLETFQGERRYWQSRVGLLLSIYQMRYFSLQLAYLVAQAVALITLWQFFADTGGGPPPKEFEGGGGR</sequence>
<keyword evidence="1" id="KW-0472">Membrane</keyword>
<feature type="transmembrane region" description="Helical" evidence="1">
    <location>
        <begin position="767"/>
        <end position="786"/>
    </location>
</feature>
<feature type="signal peptide" evidence="2">
    <location>
        <begin position="1"/>
        <end position="18"/>
    </location>
</feature>
<evidence type="ECO:0000313" key="4">
    <source>
        <dbReference type="Proteomes" id="UP000326553"/>
    </source>
</evidence>
<protein>
    <submittedName>
        <fullName evidence="3">Uncharacterized protein</fullName>
    </submittedName>
</protein>
<feature type="transmembrane region" description="Helical" evidence="1">
    <location>
        <begin position="277"/>
        <end position="298"/>
    </location>
</feature>
<dbReference type="InterPro" id="IPR046176">
    <property type="entry name" value="DUF6185"/>
</dbReference>
<feature type="transmembrane region" description="Helical" evidence="1">
    <location>
        <begin position="420"/>
        <end position="442"/>
    </location>
</feature>
<feature type="transmembrane region" description="Helical" evidence="1">
    <location>
        <begin position="542"/>
        <end position="561"/>
    </location>
</feature>
<evidence type="ECO:0000256" key="1">
    <source>
        <dbReference type="SAM" id="Phobius"/>
    </source>
</evidence>
<feature type="transmembrane region" description="Helical" evidence="1">
    <location>
        <begin position="519"/>
        <end position="536"/>
    </location>
</feature>
<proteinExistence type="predicted"/>
<gene>
    <name evidence="3" type="ORF">CP975_29180</name>
</gene>
<name>A0A5J6HRL7_STRAD</name>
<feature type="transmembrane region" description="Helical" evidence="1">
    <location>
        <begin position="708"/>
        <end position="728"/>
    </location>
</feature>
<evidence type="ECO:0000256" key="2">
    <source>
        <dbReference type="SAM" id="SignalP"/>
    </source>
</evidence>